<dbReference type="EMBL" id="CP034562">
    <property type="protein sequence ID" value="AZQ64225.1"/>
    <property type="molecule type" value="Genomic_DNA"/>
</dbReference>
<proteinExistence type="predicted"/>
<accession>A0A3S9P7N9</accession>
<protein>
    <submittedName>
        <fullName evidence="1">Uncharacterized protein</fullName>
    </submittedName>
</protein>
<organism evidence="1 2">
    <name type="scientific">Flammeovirga pectinis</name>
    <dbReference type="NCBI Taxonomy" id="2494373"/>
    <lineage>
        <taxon>Bacteria</taxon>
        <taxon>Pseudomonadati</taxon>
        <taxon>Bacteroidota</taxon>
        <taxon>Cytophagia</taxon>
        <taxon>Cytophagales</taxon>
        <taxon>Flammeovirgaceae</taxon>
        <taxon>Flammeovirga</taxon>
    </lineage>
</organism>
<dbReference type="OrthoDB" id="853687at2"/>
<evidence type="ECO:0000313" key="2">
    <source>
        <dbReference type="Proteomes" id="UP000267268"/>
    </source>
</evidence>
<name>A0A3S9P7N9_9BACT</name>
<dbReference type="Proteomes" id="UP000267268">
    <property type="component" value="Chromosome 1"/>
</dbReference>
<reference evidence="1 2" key="1">
    <citation type="submission" date="2018-12" db="EMBL/GenBank/DDBJ databases">
        <title>Flammeovirga pectinis sp. nov., isolated from the gut of the Korean scallop, Patinopecten yessoensis.</title>
        <authorList>
            <person name="Bae J.-W."/>
            <person name="Jeong Y.-S."/>
            <person name="Kang W."/>
        </authorList>
    </citation>
    <scope>NUCLEOTIDE SEQUENCE [LARGE SCALE GENOMIC DNA]</scope>
    <source>
        <strain evidence="1 2">L12M1</strain>
    </source>
</reference>
<evidence type="ECO:0000313" key="1">
    <source>
        <dbReference type="EMBL" id="AZQ64225.1"/>
    </source>
</evidence>
<sequence length="68" mass="7971">MSISKNTMRIGHTYQLINYGEVFKFKTLSIDNNDDFLIKTLDTLEICKLSELYEFGKGKDFKIDEIDE</sequence>
<gene>
    <name evidence="1" type="ORF">EI427_18955</name>
</gene>
<dbReference type="AlphaFoldDB" id="A0A3S9P7N9"/>
<keyword evidence="2" id="KW-1185">Reference proteome</keyword>
<dbReference type="KEGG" id="fll:EI427_18955"/>
<dbReference type="RefSeq" id="WP_126617701.1">
    <property type="nucleotide sequence ID" value="NZ_CP034562.1"/>
</dbReference>